<name>A0A9D1Z4T4_9FIRM</name>
<dbReference type="PANTHER" id="PTHR37299">
    <property type="entry name" value="TRANSCRIPTIONAL REGULATOR-RELATED"/>
    <property type="match status" value="1"/>
</dbReference>
<sequence length="180" mass="20513">MPHQSGIEVARQLRRAGVDSAIIFATTSTDHGLDSFEVQAADYLVKPFQQEDVDQALDWCLEHLPEPMRRLCVYVDGEELEIPLASICYIEVLGHQSHIHTVQRELVTRRGLDALESDLDSRDFLRCHRSFLVNMNHIQRMEGSDFQMSGGALIPISTSNLTRIRNAFIDWTYCKAWGNP</sequence>
<organism evidence="6 7">
    <name type="scientific">Candidatus Intestinimonas merdavium</name>
    <dbReference type="NCBI Taxonomy" id="2838622"/>
    <lineage>
        <taxon>Bacteria</taxon>
        <taxon>Bacillati</taxon>
        <taxon>Bacillota</taxon>
        <taxon>Clostridia</taxon>
        <taxon>Eubacteriales</taxon>
        <taxon>Intestinimonas</taxon>
    </lineage>
</organism>
<comment type="function">
    <text evidence="2">May play the central regulatory role in sporulation. It may be an element of the effector pathway responsible for the activation of sporulation genes in response to nutritional stress. Spo0A may act in concert with spo0H (a sigma factor) to control the expression of some genes that are critical to the sporulation process.</text>
</comment>
<feature type="domain" description="HTH LytTR-type" evidence="5">
    <location>
        <begin position="82"/>
        <end position="170"/>
    </location>
</feature>
<evidence type="ECO:0000256" key="3">
    <source>
        <dbReference type="PROSITE-ProRule" id="PRU00169"/>
    </source>
</evidence>
<evidence type="ECO:0000256" key="1">
    <source>
        <dbReference type="ARBA" id="ARBA00018672"/>
    </source>
</evidence>
<dbReference type="PROSITE" id="PS50930">
    <property type="entry name" value="HTH_LYTTR"/>
    <property type="match status" value="1"/>
</dbReference>
<dbReference type="Pfam" id="PF04397">
    <property type="entry name" value="LytTR"/>
    <property type="match status" value="1"/>
</dbReference>
<dbReference type="InterPro" id="IPR007492">
    <property type="entry name" value="LytTR_DNA-bd_dom"/>
</dbReference>
<dbReference type="GO" id="GO:0003677">
    <property type="term" value="F:DNA binding"/>
    <property type="evidence" value="ECO:0007669"/>
    <property type="project" value="UniProtKB-KW"/>
</dbReference>
<dbReference type="InterPro" id="IPR001789">
    <property type="entry name" value="Sig_transdc_resp-reg_receiver"/>
</dbReference>
<dbReference type="SMART" id="SM00850">
    <property type="entry name" value="LytTR"/>
    <property type="match status" value="1"/>
</dbReference>
<evidence type="ECO:0000259" key="5">
    <source>
        <dbReference type="PROSITE" id="PS50930"/>
    </source>
</evidence>
<evidence type="ECO:0000256" key="2">
    <source>
        <dbReference type="ARBA" id="ARBA00024867"/>
    </source>
</evidence>
<proteinExistence type="predicted"/>
<feature type="domain" description="Response regulatory" evidence="4">
    <location>
        <begin position="1"/>
        <end position="61"/>
    </location>
</feature>
<dbReference type="EMBL" id="DXCX01000087">
    <property type="protein sequence ID" value="HIY73998.1"/>
    <property type="molecule type" value="Genomic_DNA"/>
</dbReference>
<gene>
    <name evidence="6" type="ORF">H9826_08520</name>
</gene>
<dbReference type="SUPFAM" id="SSF52172">
    <property type="entry name" value="CheY-like"/>
    <property type="match status" value="1"/>
</dbReference>
<evidence type="ECO:0000259" key="4">
    <source>
        <dbReference type="PROSITE" id="PS50110"/>
    </source>
</evidence>
<dbReference type="Gene3D" id="3.40.50.2300">
    <property type="match status" value="1"/>
</dbReference>
<dbReference type="PROSITE" id="PS50110">
    <property type="entry name" value="RESPONSE_REGULATORY"/>
    <property type="match status" value="1"/>
</dbReference>
<dbReference type="Pfam" id="PF00072">
    <property type="entry name" value="Response_reg"/>
    <property type="match status" value="1"/>
</dbReference>
<dbReference type="AlphaFoldDB" id="A0A9D1Z4T4"/>
<dbReference type="InterPro" id="IPR046947">
    <property type="entry name" value="LytR-like"/>
</dbReference>
<reference evidence="6" key="2">
    <citation type="submission" date="2021-04" db="EMBL/GenBank/DDBJ databases">
        <authorList>
            <person name="Gilroy R."/>
        </authorList>
    </citation>
    <scope>NUCLEOTIDE SEQUENCE</scope>
    <source>
        <strain evidence="6">CHK33-7979</strain>
    </source>
</reference>
<comment type="caution">
    <text evidence="3">Lacks conserved residue(s) required for the propagation of feature annotation.</text>
</comment>
<accession>A0A9D1Z4T4</accession>
<comment type="caution">
    <text evidence="6">The sequence shown here is derived from an EMBL/GenBank/DDBJ whole genome shotgun (WGS) entry which is preliminary data.</text>
</comment>
<dbReference type="Gene3D" id="2.40.50.1020">
    <property type="entry name" value="LytTr DNA-binding domain"/>
    <property type="match status" value="1"/>
</dbReference>
<dbReference type="GO" id="GO:0000156">
    <property type="term" value="F:phosphorelay response regulator activity"/>
    <property type="evidence" value="ECO:0007669"/>
    <property type="project" value="InterPro"/>
</dbReference>
<dbReference type="InterPro" id="IPR011006">
    <property type="entry name" value="CheY-like_superfamily"/>
</dbReference>
<evidence type="ECO:0000313" key="7">
    <source>
        <dbReference type="Proteomes" id="UP000886824"/>
    </source>
</evidence>
<keyword evidence="6" id="KW-0238">DNA-binding</keyword>
<dbReference type="PANTHER" id="PTHR37299:SF1">
    <property type="entry name" value="STAGE 0 SPORULATION PROTEIN A HOMOLOG"/>
    <property type="match status" value="1"/>
</dbReference>
<protein>
    <recommendedName>
        <fullName evidence="1">Stage 0 sporulation protein A homolog</fullName>
    </recommendedName>
</protein>
<dbReference type="Proteomes" id="UP000886824">
    <property type="component" value="Unassembled WGS sequence"/>
</dbReference>
<reference evidence="6" key="1">
    <citation type="journal article" date="2021" name="PeerJ">
        <title>Extensive microbial diversity within the chicken gut microbiome revealed by metagenomics and culture.</title>
        <authorList>
            <person name="Gilroy R."/>
            <person name="Ravi A."/>
            <person name="Getino M."/>
            <person name="Pursley I."/>
            <person name="Horton D.L."/>
            <person name="Alikhan N.F."/>
            <person name="Baker D."/>
            <person name="Gharbi K."/>
            <person name="Hall N."/>
            <person name="Watson M."/>
            <person name="Adriaenssens E.M."/>
            <person name="Foster-Nyarko E."/>
            <person name="Jarju S."/>
            <person name="Secka A."/>
            <person name="Antonio M."/>
            <person name="Oren A."/>
            <person name="Chaudhuri R.R."/>
            <person name="La Ragione R."/>
            <person name="Hildebrand F."/>
            <person name="Pallen M.J."/>
        </authorList>
    </citation>
    <scope>NUCLEOTIDE SEQUENCE</scope>
    <source>
        <strain evidence="6">CHK33-7979</strain>
    </source>
</reference>
<evidence type="ECO:0000313" key="6">
    <source>
        <dbReference type="EMBL" id="HIY73998.1"/>
    </source>
</evidence>